<feature type="site" description="Positions MEP for the nucleophilic attack" evidence="7">
    <location>
        <position position="155"/>
    </location>
</feature>
<protein>
    <recommendedName>
        <fullName evidence="7">2-C-methyl-D-erythritol 4-phosphate cytidylyltransferase</fullName>
        <ecNumber evidence="7">2.7.7.60</ecNumber>
    </recommendedName>
    <alternativeName>
        <fullName evidence="7">4-diphosphocytidyl-2C-methyl-D-erythritol synthase</fullName>
    </alternativeName>
    <alternativeName>
        <fullName evidence="7">MEP cytidylyltransferase</fullName>
        <shortName evidence="7">MCT</shortName>
    </alternativeName>
</protein>
<dbReference type="InterPro" id="IPR034683">
    <property type="entry name" value="IspD/TarI"/>
</dbReference>
<evidence type="ECO:0000256" key="1">
    <source>
        <dbReference type="ARBA" id="ARBA00001282"/>
    </source>
</evidence>
<dbReference type="HAMAP" id="MF_00108">
    <property type="entry name" value="IspD"/>
    <property type="match status" value="1"/>
</dbReference>
<dbReference type="Proteomes" id="UP000448943">
    <property type="component" value="Unassembled WGS sequence"/>
</dbReference>
<accession>A0A6N9Q618</accession>
<dbReference type="NCBIfam" id="TIGR00453">
    <property type="entry name" value="ispD"/>
    <property type="match status" value="1"/>
</dbReference>
<dbReference type="PANTHER" id="PTHR32125:SF4">
    <property type="entry name" value="2-C-METHYL-D-ERYTHRITOL 4-PHOSPHATE CYTIDYLYLTRANSFERASE, CHLOROPLASTIC"/>
    <property type="match status" value="1"/>
</dbReference>
<name>A0A6N9Q618_9BACL</name>
<dbReference type="OrthoDB" id="9806837at2"/>
<keyword evidence="4 7" id="KW-0808">Transferase</keyword>
<evidence type="ECO:0000256" key="6">
    <source>
        <dbReference type="ARBA" id="ARBA00023229"/>
    </source>
</evidence>
<evidence type="ECO:0000256" key="2">
    <source>
        <dbReference type="ARBA" id="ARBA00004787"/>
    </source>
</evidence>
<evidence type="ECO:0000256" key="5">
    <source>
        <dbReference type="ARBA" id="ARBA00022695"/>
    </source>
</evidence>
<dbReference type="Pfam" id="PF01128">
    <property type="entry name" value="IspD"/>
    <property type="match status" value="1"/>
</dbReference>
<evidence type="ECO:0000256" key="7">
    <source>
        <dbReference type="HAMAP-Rule" id="MF_00108"/>
    </source>
</evidence>
<dbReference type="CDD" id="cd02516">
    <property type="entry name" value="CDP-ME_synthetase"/>
    <property type="match status" value="1"/>
</dbReference>
<keyword evidence="5 7" id="KW-0548">Nucleotidyltransferase</keyword>
<feature type="site" description="Positions MEP for the nucleophilic attack" evidence="7">
    <location>
        <position position="211"/>
    </location>
</feature>
<comment type="caution">
    <text evidence="8">The sequence shown here is derived from an EMBL/GenBank/DDBJ whole genome shotgun (WGS) entry which is preliminary data.</text>
</comment>
<comment type="pathway">
    <text evidence="2 7">Isoprenoid biosynthesis; isopentenyl diphosphate biosynthesis via DXP pathway; isopentenyl diphosphate from 1-deoxy-D-xylulose 5-phosphate: step 2/6.</text>
</comment>
<reference evidence="8 9" key="1">
    <citation type="submission" date="2019-01" db="EMBL/GenBank/DDBJ databases">
        <title>Chengkuizengella sp. nov., isolated from deep-sea sediment of East Pacific Ocean.</title>
        <authorList>
            <person name="Yang J."/>
            <person name="Lai Q."/>
            <person name="Shao Z."/>
        </authorList>
    </citation>
    <scope>NUCLEOTIDE SEQUENCE [LARGE SCALE GENOMIC DNA]</scope>
    <source>
        <strain evidence="8 9">YPA3-1-1</strain>
    </source>
</reference>
<dbReference type="EMBL" id="SIJB01000031">
    <property type="protein sequence ID" value="NBI30325.1"/>
    <property type="molecule type" value="Genomic_DNA"/>
</dbReference>
<dbReference type="FunFam" id="3.90.550.10:FF:000003">
    <property type="entry name" value="2-C-methyl-D-erythritol 4-phosphate cytidylyltransferase"/>
    <property type="match status" value="1"/>
</dbReference>
<sequence>MSNLGVVIVSAGKGTRMKTEQSKQYIELQNKPILVHTLEQFHNIKEIKHIHVVVGSDDVKQVESYKEIYHLHKVTRVIPGGKERQDSVYRGLLSFDESIDWVMIHDGVRPFVTEDDIMACWRKAEEKGAAVLAVPVKDTIKLVNENMDVLSTPDRTQLWAVQTPQVFRLKELIKAHENAKEQKLLGTDDAMLMEMVGASIHVVPGDYQNIKITTPDDLEYAQFILAKKITSNNMDGE</sequence>
<keyword evidence="6 7" id="KW-0414">Isoprene biosynthesis</keyword>
<comment type="similarity">
    <text evidence="3 7">Belongs to the IspD/TarI cytidylyltransferase family. IspD subfamily.</text>
</comment>
<gene>
    <name evidence="7 8" type="primary">ispD</name>
    <name evidence="8" type="ORF">ERL59_15360</name>
</gene>
<dbReference type="UniPathway" id="UPA00056">
    <property type="reaction ID" value="UER00093"/>
</dbReference>
<dbReference type="InterPro" id="IPR050088">
    <property type="entry name" value="IspD/TarI_cytidylyltransf_bact"/>
</dbReference>
<dbReference type="PROSITE" id="PS01295">
    <property type="entry name" value="ISPD"/>
    <property type="match status" value="1"/>
</dbReference>
<dbReference type="AlphaFoldDB" id="A0A6N9Q618"/>
<evidence type="ECO:0000313" key="8">
    <source>
        <dbReference type="EMBL" id="NBI30325.1"/>
    </source>
</evidence>
<dbReference type="SUPFAM" id="SSF53448">
    <property type="entry name" value="Nucleotide-diphospho-sugar transferases"/>
    <property type="match status" value="1"/>
</dbReference>
<dbReference type="Gene3D" id="3.90.550.10">
    <property type="entry name" value="Spore Coat Polysaccharide Biosynthesis Protein SpsA, Chain A"/>
    <property type="match status" value="1"/>
</dbReference>
<dbReference type="GO" id="GO:0050518">
    <property type="term" value="F:2-C-methyl-D-erythritol 4-phosphate cytidylyltransferase activity"/>
    <property type="evidence" value="ECO:0007669"/>
    <property type="project" value="UniProtKB-UniRule"/>
</dbReference>
<dbReference type="PANTHER" id="PTHR32125">
    <property type="entry name" value="2-C-METHYL-D-ERYTHRITOL 4-PHOSPHATE CYTIDYLYLTRANSFERASE, CHLOROPLASTIC"/>
    <property type="match status" value="1"/>
</dbReference>
<comment type="catalytic activity">
    <reaction evidence="1 7">
        <text>2-C-methyl-D-erythritol 4-phosphate + CTP + H(+) = 4-CDP-2-C-methyl-D-erythritol + diphosphate</text>
        <dbReference type="Rhea" id="RHEA:13429"/>
        <dbReference type="ChEBI" id="CHEBI:15378"/>
        <dbReference type="ChEBI" id="CHEBI:33019"/>
        <dbReference type="ChEBI" id="CHEBI:37563"/>
        <dbReference type="ChEBI" id="CHEBI:57823"/>
        <dbReference type="ChEBI" id="CHEBI:58262"/>
        <dbReference type="EC" id="2.7.7.60"/>
    </reaction>
</comment>
<evidence type="ECO:0000256" key="4">
    <source>
        <dbReference type="ARBA" id="ARBA00022679"/>
    </source>
</evidence>
<feature type="site" description="Transition state stabilizer" evidence="7">
    <location>
        <position position="16"/>
    </location>
</feature>
<feature type="site" description="Transition state stabilizer" evidence="7">
    <location>
        <position position="23"/>
    </location>
</feature>
<organism evidence="8 9">
    <name type="scientific">Chengkuizengella marina</name>
    <dbReference type="NCBI Taxonomy" id="2507566"/>
    <lineage>
        <taxon>Bacteria</taxon>
        <taxon>Bacillati</taxon>
        <taxon>Bacillota</taxon>
        <taxon>Bacilli</taxon>
        <taxon>Bacillales</taxon>
        <taxon>Paenibacillaceae</taxon>
        <taxon>Chengkuizengella</taxon>
    </lineage>
</organism>
<dbReference type="EC" id="2.7.7.60" evidence="7"/>
<dbReference type="InterPro" id="IPR029044">
    <property type="entry name" value="Nucleotide-diphossugar_trans"/>
</dbReference>
<evidence type="ECO:0000313" key="9">
    <source>
        <dbReference type="Proteomes" id="UP000448943"/>
    </source>
</evidence>
<evidence type="ECO:0000256" key="3">
    <source>
        <dbReference type="ARBA" id="ARBA00009789"/>
    </source>
</evidence>
<dbReference type="GO" id="GO:0019288">
    <property type="term" value="P:isopentenyl diphosphate biosynthetic process, methylerythritol 4-phosphate pathway"/>
    <property type="evidence" value="ECO:0007669"/>
    <property type="project" value="UniProtKB-UniRule"/>
</dbReference>
<proteinExistence type="inferred from homology"/>
<dbReference type="InterPro" id="IPR018294">
    <property type="entry name" value="ISPD_synthase_CS"/>
</dbReference>
<dbReference type="InterPro" id="IPR001228">
    <property type="entry name" value="IspD"/>
</dbReference>
<keyword evidence="9" id="KW-1185">Reference proteome</keyword>
<comment type="function">
    <text evidence="7">Catalyzes the formation of 4-diphosphocytidyl-2-C-methyl-D-erythritol from CTP and 2-C-methyl-D-erythritol 4-phosphate (MEP).</text>
</comment>